<accession>A0ABV3PQH3</accession>
<reference evidence="1 2" key="1">
    <citation type="submission" date="2024-07" db="EMBL/GenBank/DDBJ databases">
        <title>Description of Labrys sedimenti sp. nov., isolated from a diclofenac-degrading enrichment culture.</title>
        <authorList>
            <person name="Tancsics A."/>
            <person name="Csepanyi A."/>
        </authorList>
    </citation>
    <scope>NUCLEOTIDE SEQUENCE [LARGE SCALE GENOMIC DNA]</scope>
    <source>
        <strain evidence="1 2">LMG 23578</strain>
    </source>
</reference>
<keyword evidence="2" id="KW-1185">Reference proteome</keyword>
<sequence length="315" mass="34099">MDALTIDTGSAGDTKRIDALLKGAIDPHVHSGPSIAPRGLDHLELARQMSEAGFAAVVTKDHDYAGVATAALISQHHPELTTKVFSGIVLNNVVGGINPYAVEHTAAMGGKIVWMPTLAAENHLEWEKTSSWSHPASTQKMRPARAVPVLDANRQVLDDVKEVLDVIARSGMALASGHLHVSETWILFEEARRRGVERLIFTHPEDIVGASLDDVKEIAAMGAYVEHSLCMFLEGSKFKTRSAEDLRQQIEAAGVDRTILCSDLGQVGVFSPLEGFRRGVRLCLELGYSDEAIRRMVSTNTAHVLGLEQLVSQAA</sequence>
<dbReference type="EMBL" id="JBFNQD010000007">
    <property type="protein sequence ID" value="MEW9307902.1"/>
    <property type="molecule type" value="Genomic_DNA"/>
</dbReference>
<evidence type="ECO:0000313" key="2">
    <source>
        <dbReference type="Proteomes" id="UP001555786"/>
    </source>
</evidence>
<dbReference type="InterPro" id="IPR032466">
    <property type="entry name" value="Metal_Hydrolase"/>
</dbReference>
<dbReference type="Gene3D" id="3.20.20.140">
    <property type="entry name" value="Metal-dependent hydrolases"/>
    <property type="match status" value="1"/>
</dbReference>
<organism evidence="1 2">
    <name type="scientific">Labrys neptuniae</name>
    <dbReference type="NCBI Taxonomy" id="376174"/>
    <lineage>
        <taxon>Bacteria</taxon>
        <taxon>Pseudomonadati</taxon>
        <taxon>Pseudomonadota</taxon>
        <taxon>Alphaproteobacteria</taxon>
        <taxon>Hyphomicrobiales</taxon>
        <taxon>Xanthobacteraceae</taxon>
        <taxon>Labrys</taxon>
    </lineage>
</organism>
<evidence type="ECO:0000313" key="1">
    <source>
        <dbReference type="EMBL" id="MEW9307902.1"/>
    </source>
</evidence>
<dbReference type="SUPFAM" id="SSF51556">
    <property type="entry name" value="Metallo-dependent hydrolases"/>
    <property type="match status" value="1"/>
</dbReference>
<gene>
    <name evidence="1" type="ORF">ABXS05_20280</name>
</gene>
<dbReference type="Proteomes" id="UP001555786">
    <property type="component" value="Unassembled WGS sequence"/>
</dbReference>
<dbReference type="RefSeq" id="WP_367625193.1">
    <property type="nucleotide sequence ID" value="NZ_JBFNQD010000007.1"/>
</dbReference>
<dbReference type="Pfam" id="PF19799">
    <property type="entry name" value="DUF6282"/>
    <property type="match status" value="1"/>
</dbReference>
<comment type="caution">
    <text evidence="1">The sequence shown here is derived from an EMBL/GenBank/DDBJ whole genome shotgun (WGS) entry which is preliminary data.</text>
</comment>
<protein>
    <submittedName>
        <fullName evidence="1">DUF6282 family protein</fullName>
    </submittedName>
</protein>
<dbReference type="InterPro" id="IPR046249">
    <property type="entry name" value="DUF6282"/>
</dbReference>
<proteinExistence type="predicted"/>
<name>A0ABV3PQH3_9HYPH</name>